<dbReference type="InterPro" id="IPR033786">
    <property type="entry name" value="TTHB210-like"/>
</dbReference>
<feature type="chain" id="PRO_5016372898" description="TTHB210-like domain-containing protein" evidence="1">
    <location>
        <begin position="19"/>
        <end position="249"/>
    </location>
</feature>
<proteinExistence type="predicted"/>
<evidence type="ECO:0000313" key="3">
    <source>
        <dbReference type="EMBL" id="AWM33769.1"/>
    </source>
</evidence>
<keyword evidence="4" id="KW-1185">Reference proteome</keyword>
<reference evidence="4" key="1">
    <citation type="submission" date="2018-04" db="EMBL/GenBank/DDBJ databases">
        <title>Complete genome of Antarctic heterotrophic bacterium Hymenobacter nivis.</title>
        <authorList>
            <person name="Terashima M."/>
        </authorList>
    </citation>
    <scope>NUCLEOTIDE SEQUENCE [LARGE SCALE GENOMIC DNA]</scope>
    <source>
        <strain evidence="4">NBRC 111535</strain>
    </source>
</reference>
<dbReference type="EMBL" id="CP029145">
    <property type="protein sequence ID" value="AWM33769.1"/>
    <property type="molecule type" value="Genomic_DNA"/>
</dbReference>
<dbReference type="Pfam" id="PF18197">
    <property type="entry name" value="TTHB210-like"/>
    <property type="match status" value="1"/>
</dbReference>
<gene>
    <name evidence="3" type="ORF">DDQ68_13815</name>
</gene>
<sequence>MKNLWLCASLALLLGACAKDDSSQPSTQTAPAVAMGNGKANTWVNLDAQGNPTALGFTISKGALDQLPATLPGTEYMLALPDAATQKTPFRHVMIDWNPLGHEPAGIYDVPHFDFHFYMMPMAEVMQIPPYAVNPTGFDKVPAAAYLPAGYVRNPGGVPAMGAHWSDVSSPELHGQPFTKTFVYGTYNGHVTFWEPMVALSYLRTNPTLEQDIKQPAQYETPGYYPTHFSILAKPDGSYEVSLSNFVKR</sequence>
<name>A0A2Z3GI80_9BACT</name>
<organism evidence="3 4">
    <name type="scientific">Hymenobacter nivis</name>
    <dbReference type="NCBI Taxonomy" id="1850093"/>
    <lineage>
        <taxon>Bacteria</taxon>
        <taxon>Pseudomonadati</taxon>
        <taxon>Bacteroidota</taxon>
        <taxon>Cytophagia</taxon>
        <taxon>Cytophagales</taxon>
        <taxon>Hymenobacteraceae</taxon>
        <taxon>Hymenobacter</taxon>
    </lineage>
</organism>
<keyword evidence="1" id="KW-0732">Signal</keyword>
<dbReference type="InterPro" id="IPR040832">
    <property type="entry name" value="TTHB210-like_dom"/>
</dbReference>
<dbReference type="AlphaFoldDB" id="A0A2Z3GI80"/>
<dbReference type="OrthoDB" id="2867208at2"/>
<evidence type="ECO:0000259" key="2">
    <source>
        <dbReference type="Pfam" id="PF18197"/>
    </source>
</evidence>
<feature type="domain" description="TTHB210-like" evidence="2">
    <location>
        <begin position="47"/>
        <end position="97"/>
    </location>
</feature>
<evidence type="ECO:0000256" key="1">
    <source>
        <dbReference type="SAM" id="SignalP"/>
    </source>
</evidence>
<feature type="signal peptide" evidence="1">
    <location>
        <begin position="1"/>
        <end position="18"/>
    </location>
</feature>
<protein>
    <recommendedName>
        <fullName evidence="2">TTHB210-like domain-containing protein</fullName>
    </recommendedName>
</protein>
<dbReference type="RefSeq" id="WP_109656823.1">
    <property type="nucleotide sequence ID" value="NZ_CP029145.1"/>
</dbReference>
<dbReference type="PROSITE" id="PS51257">
    <property type="entry name" value="PROKAR_LIPOPROTEIN"/>
    <property type="match status" value="1"/>
</dbReference>
<dbReference type="CDD" id="cd11669">
    <property type="entry name" value="TTHB210-like"/>
    <property type="match status" value="1"/>
</dbReference>
<accession>A0A2Z3GI80</accession>
<dbReference type="KEGG" id="hnv:DDQ68_13815"/>
<evidence type="ECO:0000313" key="4">
    <source>
        <dbReference type="Proteomes" id="UP000245999"/>
    </source>
</evidence>
<dbReference type="Proteomes" id="UP000245999">
    <property type="component" value="Chromosome"/>
</dbReference>